<dbReference type="STRING" id="243275.TDE_1868"/>
<reference evidence="1 2" key="1">
    <citation type="journal article" date="2004" name="Proc. Natl. Acad. Sci. U.S.A.">
        <title>Comparison of the genome of the oral pathogen Treponema denticola with other spirochete genomes.</title>
        <authorList>
            <person name="Seshadri R."/>
            <person name="Myers G.S."/>
            <person name="Tettelin H."/>
            <person name="Eisen J.A."/>
            <person name="Heidelberg J.F."/>
            <person name="Dodson R.J."/>
            <person name="Davidsen T.M."/>
            <person name="DeBoy R.T."/>
            <person name="Fouts D.E."/>
            <person name="Haft D.H."/>
            <person name="Selengut J."/>
            <person name="Ren Q."/>
            <person name="Brinkac L.M."/>
            <person name="Madupu R."/>
            <person name="Kolonay J."/>
            <person name="Durkin S.A."/>
            <person name="Daugherty S.C."/>
            <person name="Shetty J."/>
            <person name="Shvartsbeyn A."/>
            <person name="Gebregeorgis E."/>
            <person name="Geer K."/>
            <person name="Tsegaye G."/>
            <person name="Malek J."/>
            <person name="Ayodeji B."/>
            <person name="Shatsman S."/>
            <person name="McLeod M.P."/>
            <person name="Smajs D."/>
            <person name="Howell J.K."/>
            <person name="Pal S."/>
            <person name="Amin A."/>
            <person name="Vashisth P."/>
            <person name="McNeill T.Z."/>
            <person name="Xiang Q."/>
            <person name="Sodergren E."/>
            <person name="Baca E."/>
            <person name="Weinstock G.M."/>
            <person name="Norris S.J."/>
            <person name="Fraser C.M."/>
            <person name="Paulsen I.T."/>
        </authorList>
    </citation>
    <scope>NUCLEOTIDE SEQUENCE [LARGE SCALE GENOMIC DNA]</scope>
    <source>
        <strain evidence="2">ATCC 35405 / DSM 14222 / CIP 103919 / JCM 8153 / KCTC 15104</strain>
    </source>
</reference>
<name>Q73LJ4_TREDE</name>
<gene>
    <name evidence="1" type="ordered locus">TDE_1868</name>
</gene>
<dbReference type="EMBL" id="AE017226">
    <property type="protein sequence ID" value="AAS12383.1"/>
    <property type="molecule type" value="Genomic_DNA"/>
</dbReference>
<sequence>MSFQKLKKKHFQDNYLNLYKAKIIMLIIPSKKIY</sequence>
<organism evidence="1 2">
    <name type="scientific">Treponema denticola (strain ATCC 35405 / DSM 14222 / CIP 103919 / JCM 8153 / KCTC 15104)</name>
    <dbReference type="NCBI Taxonomy" id="243275"/>
    <lineage>
        <taxon>Bacteria</taxon>
        <taxon>Pseudomonadati</taxon>
        <taxon>Spirochaetota</taxon>
        <taxon>Spirochaetia</taxon>
        <taxon>Spirochaetales</taxon>
        <taxon>Treponemataceae</taxon>
        <taxon>Treponema</taxon>
    </lineage>
</organism>
<proteinExistence type="predicted"/>
<dbReference type="PaxDb" id="243275-TDE_1868"/>
<keyword evidence="2" id="KW-1185">Reference proteome</keyword>
<dbReference type="HOGENOM" id="CLU_3376603_0_0_12"/>
<evidence type="ECO:0000313" key="1">
    <source>
        <dbReference type="EMBL" id="AAS12383.1"/>
    </source>
</evidence>
<accession>Q73LJ4</accession>
<dbReference type="Proteomes" id="UP000008212">
    <property type="component" value="Chromosome"/>
</dbReference>
<protein>
    <submittedName>
        <fullName evidence="1">Uncharacterized protein</fullName>
    </submittedName>
</protein>
<dbReference type="KEGG" id="tde:TDE_1868"/>
<dbReference type="AlphaFoldDB" id="Q73LJ4"/>
<evidence type="ECO:0000313" key="2">
    <source>
        <dbReference type="Proteomes" id="UP000008212"/>
    </source>
</evidence>